<accession>A0A6V7VUM3</accession>
<reference evidence="2 3" key="1">
    <citation type="submission" date="2020-08" db="EMBL/GenBank/DDBJ databases">
        <authorList>
            <person name="Koutsovoulos G."/>
            <person name="Danchin GJ E."/>
        </authorList>
    </citation>
    <scope>NUCLEOTIDE SEQUENCE [LARGE SCALE GENOMIC DNA]</scope>
</reference>
<feature type="transmembrane region" description="Helical" evidence="1">
    <location>
        <begin position="148"/>
        <end position="167"/>
    </location>
</feature>
<sequence length="202" mass="23532">MTDQQKLLIILQPNNIERKERTLLNAPINIRFYGACIACTVIDVILIFLSLLGYFYPNPFRRTPLYKQIFQKLDRFTIQFWYSITLLALTIFFFLHFVSVGGSLLSIQIRKPLIFIPQLILCLLAVLLQLLLFSVCITISIVSDDTMWGIAIFTLVLLFLFGIYLAISVFTFKQLLFECDDFKKMLANSKSVHFKEENKRKK</sequence>
<comment type="caution">
    <text evidence="2">The sequence shown here is derived from an EMBL/GenBank/DDBJ whole genome shotgun (WGS) entry which is preliminary data.</text>
</comment>
<dbReference type="EMBL" id="CAJEWN010000316">
    <property type="protein sequence ID" value="CAD2178284.1"/>
    <property type="molecule type" value="Genomic_DNA"/>
</dbReference>
<evidence type="ECO:0000313" key="3">
    <source>
        <dbReference type="Proteomes" id="UP000580250"/>
    </source>
</evidence>
<evidence type="ECO:0000256" key="1">
    <source>
        <dbReference type="SAM" id="Phobius"/>
    </source>
</evidence>
<feature type="transmembrane region" description="Helical" evidence="1">
    <location>
        <begin position="32"/>
        <end position="56"/>
    </location>
</feature>
<keyword evidence="1" id="KW-0472">Membrane</keyword>
<dbReference type="OrthoDB" id="5868242at2759"/>
<keyword evidence="1" id="KW-1133">Transmembrane helix</keyword>
<evidence type="ECO:0000313" key="2">
    <source>
        <dbReference type="EMBL" id="CAD2178284.1"/>
    </source>
</evidence>
<dbReference type="AlphaFoldDB" id="A0A6V7VUM3"/>
<protein>
    <submittedName>
        <fullName evidence="2">Uncharacterized protein</fullName>
    </submittedName>
</protein>
<dbReference type="Proteomes" id="UP000580250">
    <property type="component" value="Unassembled WGS sequence"/>
</dbReference>
<feature type="transmembrane region" description="Helical" evidence="1">
    <location>
        <begin position="119"/>
        <end position="142"/>
    </location>
</feature>
<name>A0A6V7VUM3_MELEN</name>
<feature type="transmembrane region" description="Helical" evidence="1">
    <location>
        <begin position="80"/>
        <end position="107"/>
    </location>
</feature>
<proteinExistence type="predicted"/>
<gene>
    <name evidence="2" type="ORF">MENT_LOCUS30214</name>
</gene>
<organism evidence="2 3">
    <name type="scientific">Meloidogyne enterolobii</name>
    <name type="common">Root-knot nematode worm</name>
    <name type="synonym">Meloidogyne mayaguensis</name>
    <dbReference type="NCBI Taxonomy" id="390850"/>
    <lineage>
        <taxon>Eukaryota</taxon>
        <taxon>Metazoa</taxon>
        <taxon>Ecdysozoa</taxon>
        <taxon>Nematoda</taxon>
        <taxon>Chromadorea</taxon>
        <taxon>Rhabditida</taxon>
        <taxon>Tylenchina</taxon>
        <taxon>Tylenchomorpha</taxon>
        <taxon>Tylenchoidea</taxon>
        <taxon>Meloidogynidae</taxon>
        <taxon>Meloidogyninae</taxon>
        <taxon>Meloidogyne</taxon>
    </lineage>
</organism>
<keyword evidence="1" id="KW-0812">Transmembrane</keyword>